<dbReference type="PROSITE" id="PS51186">
    <property type="entry name" value="GNAT"/>
    <property type="match status" value="1"/>
</dbReference>
<dbReference type="Proteomes" id="UP000323720">
    <property type="component" value="Unassembled WGS sequence"/>
</dbReference>
<keyword evidence="3" id="KW-1185">Reference proteome</keyword>
<dbReference type="InterPro" id="IPR000182">
    <property type="entry name" value="GNAT_dom"/>
</dbReference>
<dbReference type="GO" id="GO:0016747">
    <property type="term" value="F:acyltransferase activity, transferring groups other than amino-acyl groups"/>
    <property type="evidence" value="ECO:0007669"/>
    <property type="project" value="InterPro"/>
</dbReference>
<comment type="caution">
    <text evidence="2">The sequence shown here is derived from an EMBL/GenBank/DDBJ whole genome shotgun (WGS) entry which is preliminary data.</text>
</comment>
<proteinExistence type="predicted"/>
<evidence type="ECO:0000313" key="2">
    <source>
        <dbReference type="EMBL" id="TYB73184.1"/>
    </source>
</evidence>
<evidence type="ECO:0000259" key="1">
    <source>
        <dbReference type="PROSITE" id="PS51186"/>
    </source>
</evidence>
<dbReference type="OrthoDB" id="7205533at2"/>
<dbReference type="EMBL" id="VSKK01000007">
    <property type="protein sequence ID" value="TYB73184.1"/>
    <property type="molecule type" value="Genomic_DNA"/>
</dbReference>
<dbReference type="InterPro" id="IPR016181">
    <property type="entry name" value="Acyl_CoA_acyltransferase"/>
</dbReference>
<protein>
    <submittedName>
        <fullName evidence="2">GNAT family N-acetyltransferase</fullName>
    </submittedName>
</protein>
<dbReference type="AlphaFoldDB" id="A0A5D0QY95"/>
<dbReference type="RefSeq" id="WP_148405464.1">
    <property type="nucleotide sequence ID" value="NZ_VSKK01000007.1"/>
</dbReference>
<dbReference type="SUPFAM" id="SSF55729">
    <property type="entry name" value="Acyl-CoA N-acyltransferases (Nat)"/>
    <property type="match status" value="1"/>
</dbReference>
<feature type="domain" description="N-acetyltransferase" evidence="1">
    <location>
        <begin position="2"/>
        <end position="163"/>
    </location>
</feature>
<dbReference type="Gene3D" id="3.40.630.30">
    <property type="match status" value="1"/>
</dbReference>
<accession>A0A5D0QY95</accession>
<organism evidence="2 3">
    <name type="scientific">Bizionia myxarmorum</name>
    <dbReference type="NCBI Taxonomy" id="291186"/>
    <lineage>
        <taxon>Bacteria</taxon>
        <taxon>Pseudomonadati</taxon>
        <taxon>Bacteroidota</taxon>
        <taxon>Flavobacteriia</taxon>
        <taxon>Flavobacteriales</taxon>
        <taxon>Flavobacteriaceae</taxon>
        <taxon>Bizionia</taxon>
    </lineage>
</organism>
<evidence type="ECO:0000313" key="3">
    <source>
        <dbReference type="Proteomes" id="UP000323720"/>
    </source>
</evidence>
<name>A0A5D0QY95_9FLAO</name>
<reference evidence="2 3" key="1">
    <citation type="submission" date="2019-08" db="EMBL/GenBank/DDBJ databases">
        <title>Genomes of Antarctic Bizionia species.</title>
        <authorList>
            <person name="Bowman J.P."/>
        </authorList>
    </citation>
    <scope>NUCLEOTIDE SEQUENCE [LARGE SCALE GENOMIC DNA]</scope>
    <source>
        <strain evidence="2 3">ADA-4</strain>
    </source>
</reference>
<sequence length="171" mass="19951">MIKIIKADTNHAELLSGIARQSFIESHAISASETDISNYINSKLTIAAFETELKDVNNHFHILYFNEKPTGYSKIIFNFAQDNLPFKNVTKLERIYVLEEFHHLKLGLHLFTFNLELSKNNQQSGMWLYVWTENQKAINFYKKAGFEVVGRYDFKISETHSNPNHQMLLSY</sequence>
<dbReference type="Pfam" id="PF00583">
    <property type="entry name" value="Acetyltransf_1"/>
    <property type="match status" value="1"/>
</dbReference>
<keyword evidence="2" id="KW-0808">Transferase</keyword>
<gene>
    <name evidence="2" type="ORF">ES674_15165</name>
</gene>